<sequence length="206" mass="21998">MPTDRAAARIEEMPRRVRPEGCRRHFPAELSGGMRKRVALAQVLAYDPGRLLMDEPFGARRIGLVPPYRPDVTAASAAHWTAHGFEVARIAETEAAAGAFHRISALGADAALAALDSLDPAGLEAVVMPGTGMPTLRAILARPAIGAAPGTSSMLSLARRVAETPARGRTADASPPPGDSLRRWIAGEGWRDRLAECRRRFPDTPP</sequence>
<feature type="domain" description="ABC transporter" evidence="3">
    <location>
        <begin position="8"/>
        <end position="57"/>
    </location>
</feature>
<name>A0A8J2Z7T7_9PROT</name>
<evidence type="ECO:0000313" key="4">
    <source>
        <dbReference type="EMBL" id="GGG17426.1"/>
    </source>
</evidence>
<dbReference type="InterPro" id="IPR050093">
    <property type="entry name" value="ABC_SmlMolc_Importer"/>
</dbReference>
<dbReference type="Proteomes" id="UP000597507">
    <property type="component" value="Unassembled WGS sequence"/>
</dbReference>
<dbReference type="PANTHER" id="PTHR42781:SF4">
    <property type="entry name" value="SPERMIDINE_PUTRESCINE IMPORT ATP-BINDING PROTEIN POTA"/>
    <property type="match status" value="1"/>
</dbReference>
<dbReference type="Gene3D" id="3.40.50.12500">
    <property type="match status" value="1"/>
</dbReference>
<comment type="caution">
    <text evidence="4">The sequence shown here is derived from an EMBL/GenBank/DDBJ whole genome shotgun (WGS) entry which is preliminary data.</text>
</comment>
<proteinExistence type="predicted"/>
<dbReference type="AlphaFoldDB" id="A0A8J2Z7T7"/>
<dbReference type="SUPFAM" id="SSF52540">
    <property type="entry name" value="P-loop containing nucleoside triphosphate hydrolases"/>
    <property type="match status" value="1"/>
</dbReference>
<dbReference type="PANTHER" id="PTHR42781">
    <property type="entry name" value="SPERMIDINE/PUTRESCINE IMPORT ATP-BINDING PROTEIN POTA"/>
    <property type="match status" value="1"/>
</dbReference>
<reference evidence="4 5" key="1">
    <citation type="journal article" date="2014" name="Int. J. Syst. Evol. Microbiol.">
        <title>Complete genome sequence of Corynebacterium casei LMG S-19264T (=DSM 44701T), isolated from a smear-ripened cheese.</title>
        <authorList>
            <consortium name="US DOE Joint Genome Institute (JGI-PGF)"/>
            <person name="Walter F."/>
            <person name="Albersmeier A."/>
            <person name="Kalinowski J."/>
            <person name="Ruckert C."/>
        </authorList>
    </citation>
    <scope>NUCLEOTIDE SEQUENCE [LARGE SCALE GENOMIC DNA]</scope>
    <source>
        <strain evidence="4 5">CGMCC 1.16330</strain>
    </source>
</reference>
<dbReference type="GO" id="GO:0005524">
    <property type="term" value="F:ATP binding"/>
    <property type="evidence" value="ECO:0007669"/>
    <property type="project" value="InterPro"/>
</dbReference>
<gene>
    <name evidence="4" type="ORF">GCM10010964_02040</name>
</gene>
<accession>A0A8J2Z7T7</accession>
<protein>
    <recommendedName>
        <fullName evidence="3">ABC transporter domain-containing protein</fullName>
    </recommendedName>
</protein>
<organism evidence="4 5">
    <name type="scientific">Caldovatus sediminis</name>
    <dbReference type="NCBI Taxonomy" id="2041189"/>
    <lineage>
        <taxon>Bacteria</taxon>
        <taxon>Pseudomonadati</taxon>
        <taxon>Pseudomonadota</taxon>
        <taxon>Alphaproteobacteria</taxon>
        <taxon>Acetobacterales</taxon>
        <taxon>Roseomonadaceae</taxon>
        <taxon>Caldovatus</taxon>
    </lineage>
</organism>
<evidence type="ECO:0000313" key="5">
    <source>
        <dbReference type="Proteomes" id="UP000597507"/>
    </source>
</evidence>
<dbReference type="GO" id="GO:0016887">
    <property type="term" value="F:ATP hydrolysis activity"/>
    <property type="evidence" value="ECO:0007669"/>
    <property type="project" value="InterPro"/>
</dbReference>
<dbReference type="InterPro" id="IPR053714">
    <property type="entry name" value="Iso_Racemase_Enz_sf"/>
</dbReference>
<keyword evidence="5" id="KW-1185">Reference proteome</keyword>
<dbReference type="Gene3D" id="3.40.50.300">
    <property type="entry name" value="P-loop containing nucleotide triphosphate hydrolases"/>
    <property type="match status" value="1"/>
</dbReference>
<feature type="region of interest" description="Disordered" evidence="2">
    <location>
        <begin position="163"/>
        <end position="184"/>
    </location>
</feature>
<evidence type="ECO:0000256" key="1">
    <source>
        <dbReference type="ARBA" id="ARBA00022448"/>
    </source>
</evidence>
<dbReference type="EMBL" id="BMKS01000001">
    <property type="protein sequence ID" value="GGG17426.1"/>
    <property type="molecule type" value="Genomic_DNA"/>
</dbReference>
<dbReference type="InterPro" id="IPR003439">
    <property type="entry name" value="ABC_transporter-like_ATP-bd"/>
</dbReference>
<evidence type="ECO:0000259" key="3">
    <source>
        <dbReference type="Pfam" id="PF00005"/>
    </source>
</evidence>
<evidence type="ECO:0000256" key="2">
    <source>
        <dbReference type="SAM" id="MobiDB-lite"/>
    </source>
</evidence>
<dbReference type="RefSeq" id="WP_308421458.1">
    <property type="nucleotide sequence ID" value="NZ_BMKS01000001.1"/>
</dbReference>
<dbReference type="Pfam" id="PF00005">
    <property type="entry name" value="ABC_tran"/>
    <property type="match status" value="1"/>
</dbReference>
<keyword evidence="1" id="KW-0813">Transport</keyword>
<dbReference type="InterPro" id="IPR027417">
    <property type="entry name" value="P-loop_NTPase"/>
</dbReference>